<comment type="caution">
    <text evidence="2">The sequence shown here is derived from an EMBL/GenBank/DDBJ whole genome shotgun (WGS) entry which is preliminary data.</text>
</comment>
<dbReference type="EMBL" id="BAAAOA010000040">
    <property type="protein sequence ID" value="GAA1768672.1"/>
    <property type="molecule type" value="Genomic_DNA"/>
</dbReference>
<dbReference type="Pfam" id="PF00722">
    <property type="entry name" value="Glyco_hydro_16"/>
    <property type="match status" value="1"/>
</dbReference>
<feature type="domain" description="GH16" evidence="1">
    <location>
        <begin position="21"/>
        <end position="60"/>
    </location>
</feature>
<sequence length="111" mass="12291">MPVSCRRPTTPIGGTSYNITPNEWHVWAVEWLPSRLTFYVDGLKVYEVTDTEFIPTKPFHFAAQLEIGVPGGTLDIPVRNSCTPQPLALHIDYVRMYKTDVTIPSAGGGVS</sequence>
<dbReference type="InterPro" id="IPR000757">
    <property type="entry name" value="Beta-glucanase-like"/>
</dbReference>
<protein>
    <recommendedName>
        <fullName evidence="1">GH16 domain-containing protein</fullName>
    </recommendedName>
</protein>
<gene>
    <name evidence="2" type="ORF">GCM10009767_28530</name>
</gene>
<dbReference type="Proteomes" id="UP001501204">
    <property type="component" value="Unassembled WGS sequence"/>
</dbReference>
<evidence type="ECO:0000313" key="3">
    <source>
        <dbReference type="Proteomes" id="UP001501204"/>
    </source>
</evidence>
<dbReference type="InterPro" id="IPR013320">
    <property type="entry name" value="ConA-like_dom_sf"/>
</dbReference>
<proteinExistence type="predicted"/>
<dbReference type="Gene3D" id="2.60.120.200">
    <property type="match status" value="1"/>
</dbReference>
<name>A0ABN2KXD6_9MICC</name>
<dbReference type="SUPFAM" id="SSF49899">
    <property type="entry name" value="Concanavalin A-like lectins/glucanases"/>
    <property type="match status" value="1"/>
</dbReference>
<accession>A0ABN2KXD6</accession>
<dbReference type="RefSeq" id="WP_425552566.1">
    <property type="nucleotide sequence ID" value="NZ_BAAAOA010000040.1"/>
</dbReference>
<organism evidence="2 3">
    <name type="scientific">Kocuria aegyptia</name>
    <dbReference type="NCBI Taxonomy" id="330943"/>
    <lineage>
        <taxon>Bacteria</taxon>
        <taxon>Bacillati</taxon>
        <taxon>Actinomycetota</taxon>
        <taxon>Actinomycetes</taxon>
        <taxon>Micrococcales</taxon>
        <taxon>Micrococcaceae</taxon>
        <taxon>Kocuria</taxon>
    </lineage>
</organism>
<evidence type="ECO:0000259" key="1">
    <source>
        <dbReference type="Pfam" id="PF00722"/>
    </source>
</evidence>
<keyword evidence="3" id="KW-1185">Reference proteome</keyword>
<reference evidence="2 3" key="1">
    <citation type="journal article" date="2019" name="Int. J. Syst. Evol. Microbiol.">
        <title>The Global Catalogue of Microorganisms (GCM) 10K type strain sequencing project: providing services to taxonomists for standard genome sequencing and annotation.</title>
        <authorList>
            <consortium name="The Broad Institute Genomics Platform"/>
            <consortium name="The Broad Institute Genome Sequencing Center for Infectious Disease"/>
            <person name="Wu L."/>
            <person name="Ma J."/>
        </authorList>
    </citation>
    <scope>NUCLEOTIDE SEQUENCE [LARGE SCALE GENOMIC DNA]</scope>
    <source>
        <strain evidence="2 3">JCM 14735</strain>
    </source>
</reference>
<evidence type="ECO:0000313" key="2">
    <source>
        <dbReference type="EMBL" id="GAA1768672.1"/>
    </source>
</evidence>